<feature type="transmembrane region" description="Helical" evidence="1">
    <location>
        <begin position="170"/>
        <end position="193"/>
    </location>
</feature>
<dbReference type="AlphaFoldDB" id="A0A8H9FTU3"/>
<accession>A0A8H9FTU3</accession>
<evidence type="ECO:0000313" key="2">
    <source>
        <dbReference type="EMBL" id="GGB71676.1"/>
    </source>
</evidence>
<keyword evidence="1" id="KW-1133">Transmembrane helix</keyword>
<protein>
    <submittedName>
        <fullName evidence="2">Uncharacterized protein</fullName>
    </submittedName>
</protein>
<proteinExistence type="predicted"/>
<name>A0A8H9FTU3_9MICO</name>
<keyword evidence="1" id="KW-0472">Membrane</keyword>
<organism evidence="2 3">
    <name type="scientific">Knoellia flava</name>
    <dbReference type="NCBI Taxonomy" id="913969"/>
    <lineage>
        <taxon>Bacteria</taxon>
        <taxon>Bacillati</taxon>
        <taxon>Actinomycetota</taxon>
        <taxon>Actinomycetes</taxon>
        <taxon>Micrococcales</taxon>
        <taxon>Intrasporangiaceae</taxon>
        <taxon>Knoellia</taxon>
    </lineage>
</organism>
<reference evidence="2" key="2">
    <citation type="submission" date="2020-09" db="EMBL/GenBank/DDBJ databases">
        <authorList>
            <person name="Sun Q."/>
            <person name="Zhou Y."/>
        </authorList>
    </citation>
    <scope>NUCLEOTIDE SEQUENCE</scope>
    <source>
        <strain evidence="2">CGMCC 1.10749</strain>
    </source>
</reference>
<reference evidence="2" key="1">
    <citation type="journal article" date="2014" name="Int. J. Syst. Evol. Microbiol.">
        <title>Complete genome sequence of Corynebacterium casei LMG S-19264T (=DSM 44701T), isolated from a smear-ripened cheese.</title>
        <authorList>
            <consortium name="US DOE Joint Genome Institute (JGI-PGF)"/>
            <person name="Walter F."/>
            <person name="Albersmeier A."/>
            <person name="Kalinowski J."/>
            <person name="Ruckert C."/>
        </authorList>
    </citation>
    <scope>NUCLEOTIDE SEQUENCE</scope>
    <source>
        <strain evidence="2">CGMCC 1.10749</strain>
    </source>
</reference>
<dbReference type="RefSeq" id="WP_035950568.1">
    <property type="nucleotide sequence ID" value="NZ_BMEA01000001.1"/>
</dbReference>
<feature type="transmembrane region" description="Helical" evidence="1">
    <location>
        <begin position="12"/>
        <end position="29"/>
    </location>
</feature>
<sequence length="217" mass="22614">MPTLAKRVAGGLLALLGVVLTAVGLWYALHLGGSGTATFSSPASGTTPVLVPQTVLNRVDGDVTVTATPRSGGTVWLAAAAPSDAKAVLGTTAHTTVTGVSTRPWQLRTENTGTGAAPALAGTDVWRNTETGNGAVTMTIEQENAPETVIAQATKGQIERVDVTWERKSWFVQSVIAALVGLFLLLSGLSLLWSTRRRRNATPTTDTLPATRVEENA</sequence>
<dbReference type="Proteomes" id="UP000628079">
    <property type="component" value="Unassembled WGS sequence"/>
</dbReference>
<gene>
    <name evidence="2" type="ORF">GCM10011314_08830</name>
</gene>
<evidence type="ECO:0000256" key="1">
    <source>
        <dbReference type="SAM" id="Phobius"/>
    </source>
</evidence>
<comment type="caution">
    <text evidence="2">The sequence shown here is derived from an EMBL/GenBank/DDBJ whole genome shotgun (WGS) entry which is preliminary data.</text>
</comment>
<dbReference type="EMBL" id="BMEA01000001">
    <property type="protein sequence ID" value="GGB71676.1"/>
    <property type="molecule type" value="Genomic_DNA"/>
</dbReference>
<evidence type="ECO:0000313" key="3">
    <source>
        <dbReference type="Proteomes" id="UP000628079"/>
    </source>
</evidence>
<keyword evidence="1" id="KW-0812">Transmembrane</keyword>